<keyword evidence="6" id="KW-0472">Membrane</keyword>
<dbReference type="AlphaFoldDB" id="A0A453GX74"/>
<reference evidence="7" key="5">
    <citation type="journal article" date="2021" name="G3 (Bethesda)">
        <title>Aegilops tauschii genome assembly Aet v5.0 features greater sequence contiguity and improved annotation.</title>
        <authorList>
            <person name="Wang L."/>
            <person name="Zhu T."/>
            <person name="Rodriguez J.C."/>
            <person name="Deal K.R."/>
            <person name="Dubcovsky J."/>
            <person name="McGuire P.E."/>
            <person name="Lux T."/>
            <person name="Spannagl M."/>
            <person name="Mayer K.F.X."/>
            <person name="Baldrich P."/>
            <person name="Meyers B.C."/>
            <person name="Huo N."/>
            <person name="Gu Y.Q."/>
            <person name="Zhou H."/>
            <person name="Devos K.M."/>
            <person name="Bennetzen J.L."/>
            <person name="Unver T."/>
            <person name="Budak H."/>
            <person name="Gulick P.J."/>
            <person name="Galiba G."/>
            <person name="Kalapos B."/>
            <person name="Nelson D.R."/>
            <person name="Li P."/>
            <person name="You F.M."/>
            <person name="Luo M.C."/>
            <person name="Dvorak J."/>
        </authorList>
    </citation>
    <scope>NUCLEOTIDE SEQUENCE [LARGE SCALE GENOMIC DNA]</scope>
    <source>
        <strain evidence="7">cv. AL8/78</strain>
    </source>
</reference>
<sequence length="527" mass="59032">PKSARRRPIPPLLVLLAPPRLRSHQVVSSIVRLAHVLSSLLRLIKKGHREVVADAAAARSTSTNHRSTRSLPLPPVATSLSLMHPLSSSSASAAPATHRLRLWWRRLGRRGAAGAAAFAFALLAAAFFLLSPSRDASAPSTSSYPSYGHRLPTLVDLTLVAGAKERGAVCLDGTPPGYHWLPGFGEGSDKWLLHLEGGSWCRNLTWCAQRKETNLGSSDHMERRAEFVGILSDDELQNPDFYNWNKVKVRYCDGASFSGNVEEEFQEDGTPFFFRGQRIWEAVMSELLSKGLSRAKEAFLTGCSAGGLSTYIHCDDFRALVPKASTVKCLADGGFFLDVEDISGRRYMRGFYNDVARLQDLRKKFTHCSSDMEPGQCIFPREVAKGIHTPMFILNPAYDVWQVEHVLSPEGSDPEHLWQNCRLDITKCDSKQLETLQGFRKELLDALSEFKKKKDWGMFINSCYIHCQSMNSLTWHSPSAPRINNKTIAESVGDWFFNRREVKEIDCEYPCNPTCHNAVLDQPYNEE</sequence>
<comment type="subcellular location">
    <subcellularLocation>
        <location evidence="2 5">Secreted</location>
        <location evidence="2 5">Cell wall</location>
    </subcellularLocation>
</comment>
<comment type="similarity">
    <text evidence="3 5">Belongs to the pectinacetylesterase family.</text>
</comment>
<keyword evidence="4 5" id="KW-0134">Cell wall</keyword>
<protein>
    <recommendedName>
        <fullName evidence="5">Pectin acetylesterase</fullName>
        <ecNumber evidence="5">3.1.1.-</ecNumber>
    </recommendedName>
</protein>
<keyword evidence="6" id="KW-1133">Transmembrane helix</keyword>
<dbReference type="Pfam" id="PF03283">
    <property type="entry name" value="PAE"/>
    <property type="match status" value="1"/>
</dbReference>
<evidence type="ECO:0000313" key="8">
    <source>
        <dbReference type="Proteomes" id="UP000015105"/>
    </source>
</evidence>
<reference evidence="8" key="1">
    <citation type="journal article" date="2014" name="Science">
        <title>Ancient hybridizations among the ancestral genomes of bread wheat.</title>
        <authorList>
            <consortium name="International Wheat Genome Sequencing Consortium,"/>
            <person name="Marcussen T."/>
            <person name="Sandve S.R."/>
            <person name="Heier L."/>
            <person name="Spannagl M."/>
            <person name="Pfeifer M."/>
            <person name="Jakobsen K.S."/>
            <person name="Wulff B.B."/>
            <person name="Steuernagel B."/>
            <person name="Mayer K.F."/>
            <person name="Olsen O.A."/>
        </authorList>
    </citation>
    <scope>NUCLEOTIDE SEQUENCE [LARGE SCALE GENOMIC DNA]</scope>
    <source>
        <strain evidence="8">cv. AL8/78</strain>
    </source>
</reference>
<evidence type="ECO:0000313" key="7">
    <source>
        <dbReference type="EnsemblPlants" id="AET3Gv21244400.4"/>
    </source>
</evidence>
<keyword evidence="8" id="KW-1185">Reference proteome</keyword>
<evidence type="ECO:0000256" key="6">
    <source>
        <dbReference type="SAM" id="Phobius"/>
    </source>
</evidence>
<name>A0A453GX74_AEGTS</name>
<dbReference type="Proteomes" id="UP000015105">
    <property type="component" value="Chromosome 3D"/>
</dbReference>
<keyword evidence="5" id="KW-0964">Secreted</keyword>
<reference evidence="7" key="3">
    <citation type="journal article" date="2017" name="Nature">
        <title>Genome sequence of the progenitor of the wheat D genome Aegilops tauschii.</title>
        <authorList>
            <person name="Luo M.C."/>
            <person name="Gu Y.Q."/>
            <person name="Puiu D."/>
            <person name="Wang H."/>
            <person name="Twardziok S.O."/>
            <person name="Deal K.R."/>
            <person name="Huo N."/>
            <person name="Zhu T."/>
            <person name="Wang L."/>
            <person name="Wang Y."/>
            <person name="McGuire P.E."/>
            <person name="Liu S."/>
            <person name="Long H."/>
            <person name="Ramasamy R.K."/>
            <person name="Rodriguez J.C."/>
            <person name="Van S.L."/>
            <person name="Yuan L."/>
            <person name="Wang Z."/>
            <person name="Xia Z."/>
            <person name="Xiao L."/>
            <person name="Anderson O.D."/>
            <person name="Ouyang S."/>
            <person name="Liang Y."/>
            <person name="Zimin A.V."/>
            <person name="Pertea G."/>
            <person name="Qi P."/>
            <person name="Bennetzen J.L."/>
            <person name="Dai X."/>
            <person name="Dawson M.W."/>
            <person name="Muller H.G."/>
            <person name="Kugler K."/>
            <person name="Rivarola-Duarte L."/>
            <person name="Spannagl M."/>
            <person name="Mayer K.F.X."/>
            <person name="Lu F.H."/>
            <person name="Bevan M.W."/>
            <person name="Leroy P."/>
            <person name="Li P."/>
            <person name="You F.M."/>
            <person name="Sun Q."/>
            <person name="Liu Z."/>
            <person name="Lyons E."/>
            <person name="Wicker T."/>
            <person name="Salzberg S.L."/>
            <person name="Devos K.M."/>
            <person name="Dvorak J."/>
        </authorList>
    </citation>
    <scope>NUCLEOTIDE SEQUENCE [LARGE SCALE GENOMIC DNA]</scope>
    <source>
        <strain evidence="7">cv. AL8/78</strain>
    </source>
</reference>
<proteinExistence type="inferred from homology"/>
<dbReference type="PANTHER" id="PTHR21562">
    <property type="entry name" value="NOTUM-RELATED"/>
    <property type="match status" value="1"/>
</dbReference>
<evidence type="ECO:0000256" key="2">
    <source>
        <dbReference type="ARBA" id="ARBA00004191"/>
    </source>
</evidence>
<keyword evidence="6" id="KW-0812">Transmembrane</keyword>
<dbReference type="InterPro" id="IPR004963">
    <property type="entry name" value="PAE/NOTUM"/>
</dbReference>
<reference evidence="8" key="2">
    <citation type="journal article" date="2017" name="Nat. Plants">
        <title>The Aegilops tauschii genome reveals multiple impacts of transposons.</title>
        <authorList>
            <person name="Zhao G."/>
            <person name="Zou C."/>
            <person name="Li K."/>
            <person name="Wang K."/>
            <person name="Li T."/>
            <person name="Gao L."/>
            <person name="Zhang X."/>
            <person name="Wang H."/>
            <person name="Yang Z."/>
            <person name="Liu X."/>
            <person name="Jiang W."/>
            <person name="Mao L."/>
            <person name="Kong X."/>
            <person name="Jiao Y."/>
            <person name="Jia J."/>
        </authorList>
    </citation>
    <scope>NUCLEOTIDE SEQUENCE [LARGE SCALE GENOMIC DNA]</scope>
    <source>
        <strain evidence="8">cv. AL8/78</strain>
    </source>
</reference>
<evidence type="ECO:0000256" key="5">
    <source>
        <dbReference type="RuleBase" id="RU363114"/>
    </source>
</evidence>
<accession>A0A453GX74</accession>
<dbReference type="GO" id="GO:0016787">
    <property type="term" value="F:hydrolase activity"/>
    <property type="evidence" value="ECO:0007669"/>
    <property type="project" value="UniProtKB-KW"/>
</dbReference>
<evidence type="ECO:0000256" key="3">
    <source>
        <dbReference type="ARBA" id="ARBA00005784"/>
    </source>
</evidence>
<dbReference type="Gramene" id="AET3Gv21244400.4">
    <property type="protein sequence ID" value="AET3Gv21244400.4"/>
    <property type="gene ID" value="AET3Gv21244400"/>
</dbReference>
<keyword evidence="5" id="KW-0378">Hydrolase</keyword>
<dbReference type="PANTHER" id="PTHR21562:SF44">
    <property type="entry name" value="PECTIN ACETYLESTERASE"/>
    <property type="match status" value="1"/>
</dbReference>
<comment type="function">
    <text evidence="1 5">Hydrolyzes acetyl esters in homogalacturonan regions of pectin. In type I primary cell wall, galacturonic acid residues of pectin can be acetylated at the O-2 and O-3 positions. Decreasing the degree of acetylation of pectin gels in vitro alters their physical properties.</text>
</comment>
<dbReference type="STRING" id="200361.A0A453GX74"/>
<dbReference type="GO" id="GO:0071555">
    <property type="term" value="P:cell wall organization"/>
    <property type="evidence" value="ECO:0007669"/>
    <property type="project" value="UniProtKB-KW"/>
</dbReference>
<feature type="transmembrane region" description="Helical" evidence="6">
    <location>
        <begin position="111"/>
        <end position="130"/>
    </location>
</feature>
<dbReference type="EnsemblPlants" id="AET3Gv21244400.4">
    <property type="protein sequence ID" value="AET3Gv21244400.4"/>
    <property type="gene ID" value="AET3Gv21244400"/>
</dbReference>
<evidence type="ECO:0000256" key="4">
    <source>
        <dbReference type="ARBA" id="ARBA00022512"/>
    </source>
</evidence>
<evidence type="ECO:0000256" key="1">
    <source>
        <dbReference type="ARBA" id="ARBA00003534"/>
    </source>
</evidence>
<reference evidence="7" key="4">
    <citation type="submission" date="2019-03" db="UniProtKB">
        <authorList>
            <consortium name="EnsemblPlants"/>
        </authorList>
    </citation>
    <scope>IDENTIFICATION</scope>
</reference>
<organism evidence="7 8">
    <name type="scientific">Aegilops tauschii subsp. strangulata</name>
    <name type="common">Goatgrass</name>
    <dbReference type="NCBI Taxonomy" id="200361"/>
    <lineage>
        <taxon>Eukaryota</taxon>
        <taxon>Viridiplantae</taxon>
        <taxon>Streptophyta</taxon>
        <taxon>Embryophyta</taxon>
        <taxon>Tracheophyta</taxon>
        <taxon>Spermatophyta</taxon>
        <taxon>Magnoliopsida</taxon>
        <taxon>Liliopsida</taxon>
        <taxon>Poales</taxon>
        <taxon>Poaceae</taxon>
        <taxon>BOP clade</taxon>
        <taxon>Pooideae</taxon>
        <taxon>Triticodae</taxon>
        <taxon>Triticeae</taxon>
        <taxon>Triticinae</taxon>
        <taxon>Aegilops</taxon>
    </lineage>
</organism>
<keyword evidence="5" id="KW-0961">Cell wall biogenesis/degradation</keyword>
<dbReference type="EC" id="3.1.1.-" evidence="5"/>